<evidence type="ECO:0000256" key="3">
    <source>
        <dbReference type="ARBA" id="ARBA00023163"/>
    </source>
</evidence>
<accession>A0A5N8XDT2</accession>
<feature type="region of interest" description="Disordered" evidence="4">
    <location>
        <begin position="1"/>
        <end position="32"/>
    </location>
</feature>
<dbReference type="InterPro" id="IPR016032">
    <property type="entry name" value="Sig_transdc_resp-reg_C-effctor"/>
</dbReference>
<sequence length="125" mass="13052">MPDCDGSSGRGAAAAVGHRAPAARTGREAGSDRVAQVLREHGTEVVRTWRRGPLGYGDQLSPRELEVAGLAAQGMTNRQIAGTLYISHRTVGQHLSGAMRKLGVSSRTALAVAASRAGLLPPEKE</sequence>
<proteinExistence type="predicted"/>
<evidence type="ECO:0000256" key="1">
    <source>
        <dbReference type="ARBA" id="ARBA00023015"/>
    </source>
</evidence>
<evidence type="ECO:0000313" key="7">
    <source>
        <dbReference type="Proteomes" id="UP000400924"/>
    </source>
</evidence>
<dbReference type="Proteomes" id="UP000400924">
    <property type="component" value="Unassembled WGS sequence"/>
</dbReference>
<evidence type="ECO:0000313" key="6">
    <source>
        <dbReference type="EMBL" id="MPY57276.1"/>
    </source>
</evidence>
<evidence type="ECO:0000256" key="2">
    <source>
        <dbReference type="ARBA" id="ARBA00023125"/>
    </source>
</evidence>
<evidence type="ECO:0000259" key="5">
    <source>
        <dbReference type="PROSITE" id="PS50043"/>
    </source>
</evidence>
<dbReference type="PROSITE" id="PS50043">
    <property type="entry name" value="HTH_LUXR_2"/>
    <property type="match status" value="1"/>
</dbReference>
<keyword evidence="7" id="KW-1185">Reference proteome</keyword>
<gene>
    <name evidence="6" type="ORF">FNH08_08850</name>
</gene>
<feature type="compositionally biased region" description="Low complexity" evidence="4">
    <location>
        <begin position="10"/>
        <end position="24"/>
    </location>
</feature>
<keyword evidence="1" id="KW-0805">Transcription regulation</keyword>
<dbReference type="SMART" id="SM00421">
    <property type="entry name" value="HTH_LUXR"/>
    <property type="match status" value="1"/>
</dbReference>
<dbReference type="EMBL" id="VJZC01000039">
    <property type="protein sequence ID" value="MPY57276.1"/>
    <property type="molecule type" value="Genomic_DNA"/>
</dbReference>
<dbReference type="Gene3D" id="1.10.10.10">
    <property type="entry name" value="Winged helix-like DNA-binding domain superfamily/Winged helix DNA-binding domain"/>
    <property type="match status" value="1"/>
</dbReference>
<dbReference type="SUPFAM" id="SSF46894">
    <property type="entry name" value="C-terminal effector domain of the bipartite response regulators"/>
    <property type="match status" value="1"/>
</dbReference>
<dbReference type="AlphaFoldDB" id="A0A5N8XDT2"/>
<protein>
    <submittedName>
        <fullName evidence="6">Response regulator transcription factor</fullName>
    </submittedName>
</protein>
<feature type="domain" description="HTH luxR-type" evidence="5">
    <location>
        <begin position="53"/>
        <end position="118"/>
    </location>
</feature>
<name>A0A5N8XDT2_9ACTN</name>
<keyword evidence="3" id="KW-0804">Transcription</keyword>
<dbReference type="GO" id="GO:0006355">
    <property type="term" value="P:regulation of DNA-templated transcription"/>
    <property type="evidence" value="ECO:0007669"/>
    <property type="project" value="InterPro"/>
</dbReference>
<dbReference type="PANTHER" id="PTHR44688:SF16">
    <property type="entry name" value="DNA-BINDING TRANSCRIPTIONAL ACTIVATOR DEVR_DOSR"/>
    <property type="match status" value="1"/>
</dbReference>
<dbReference type="PANTHER" id="PTHR44688">
    <property type="entry name" value="DNA-BINDING TRANSCRIPTIONAL ACTIVATOR DEVR_DOSR"/>
    <property type="match status" value="1"/>
</dbReference>
<dbReference type="PRINTS" id="PR00038">
    <property type="entry name" value="HTHLUXR"/>
</dbReference>
<keyword evidence="2" id="KW-0238">DNA-binding</keyword>
<dbReference type="GO" id="GO:0003677">
    <property type="term" value="F:DNA binding"/>
    <property type="evidence" value="ECO:0007669"/>
    <property type="project" value="UniProtKB-KW"/>
</dbReference>
<dbReference type="InterPro" id="IPR036388">
    <property type="entry name" value="WH-like_DNA-bd_sf"/>
</dbReference>
<evidence type="ECO:0000256" key="4">
    <source>
        <dbReference type="SAM" id="MobiDB-lite"/>
    </source>
</evidence>
<organism evidence="6 7">
    <name type="scientific">Streptomyces spongiae</name>
    <dbReference type="NCBI Taxonomy" id="565072"/>
    <lineage>
        <taxon>Bacteria</taxon>
        <taxon>Bacillati</taxon>
        <taxon>Actinomycetota</taxon>
        <taxon>Actinomycetes</taxon>
        <taxon>Kitasatosporales</taxon>
        <taxon>Streptomycetaceae</taxon>
        <taxon>Streptomyces</taxon>
    </lineage>
</organism>
<dbReference type="InterPro" id="IPR000792">
    <property type="entry name" value="Tscrpt_reg_LuxR_C"/>
</dbReference>
<reference evidence="6 7" key="1">
    <citation type="submission" date="2019-07" db="EMBL/GenBank/DDBJ databases">
        <title>New species of Amycolatopsis and Streptomyces.</title>
        <authorList>
            <person name="Duangmal K."/>
            <person name="Teo W.F.A."/>
            <person name="Lipun K."/>
        </authorList>
    </citation>
    <scope>NUCLEOTIDE SEQUENCE [LARGE SCALE GENOMIC DNA]</scope>
    <source>
        <strain evidence="6 7">NBRC 106415</strain>
    </source>
</reference>
<dbReference type="Pfam" id="PF00196">
    <property type="entry name" value="GerE"/>
    <property type="match status" value="1"/>
</dbReference>
<dbReference type="CDD" id="cd06170">
    <property type="entry name" value="LuxR_C_like"/>
    <property type="match status" value="1"/>
</dbReference>
<dbReference type="OrthoDB" id="5476461at2"/>
<comment type="caution">
    <text evidence="6">The sequence shown here is derived from an EMBL/GenBank/DDBJ whole genome shotgun (WGS) entry which is preliminary data.</text>
</comment>